<comment type="caution">
    <text evidence="1">The sequence shown here is derived from an EMBL/GenBank/DDBJ whole genome shotgun (WGS) entry which is preliminary data.</text>
</comment>
<sequence>MKTVQETLREMDKKELLRKFFYEHPNKLDSFDDDLTIAQAKERANKVIGNYIERLETMEVKPNDRQMIFYMYEYLGSYKLDQNRGLSTVADLQEKGVEAPNYGIEYTPQEEIMGYWVADTEMTQYYLNDLIVEIIWDASFFGVKQEKLPEAIKELEEANKEIDEGLEESFNSYEEFEDFLYGDEPRPPKLSKEDSAEKQKIIQAVNHLHKKFNHHLHQKEIDQILKNLAKDKA</sequence>
<dbReference type="EMBL" id="JAVTXN010000104">
    <property type="protein sequence ID" value="MDT9610633.1"/>
    <property type="molecule type" value="Genomic_DNA"/>
</dbReference>
<reference evidence="1" key="1">
    <citation type="submission" date="2023-08" db="EMBL/GenBank/DDBJ databases">
        <title>Lactobacillus from the Female Urinary Tract.</title>
        <authorList>
            <person name="Stegman N."/>
            <person name="Jackson B."/>
            <person name="Steiling M."/>
            <person name="Sedano C."/>
            <person name="Wolfe A."/>
            <person name="Putonti C."/>
        </authorList>
    </citation>
    <scope>NUCLEOTIDE SEQUENCE</scope>
    <source>
        <strain evidence="1">UMB5661</strain>
    </source>
</reference>
<dbReference type="InterPro" id="IPR046687">
    <property type="entry name" value="DUF6557"/>
</dbReference>
<accession>A0AAW8WSI6</accession>
<proteinExistence type="predicted"/>
<evidence type="ECO:0000313" key="2">
    <source>
        <dbReference type="Proteomes" id="UP001253287"/>
    </source>
</evidence>
<protein>
    <submittedName>
        <fullName evidence="1">DUF6557 family protein</fullName>
    </submittedName>
</protein>
<gene>
    <name evidence="1" type="ORF">RON39_11115</name>
</gene>
<dbReference type="RefSeq" id="WP_218674560.1">
    <property type="nucleotide sequence ID" value="NZ_JAGSXU010000031.1"/>
</dbReference>
<name>A0AAW8WSI6_9LACO</name>
<dbReference type="AlphaFoldDB" id="A0AAW8WSI6"/>
<dbReference type="Proteomes" id="UP001253287">
    <property type="component" value="Unassembled WGS sequence"/>
</dbReference>
<dbReference type="Pfam" id="PF20194">
    <property type="entry name" value="DUF6557"/>
    <property type="match status" value="1"/>
</dbReference>
<evidence type="ECO:0000313" key="1">
    <source>
        <dbReference type="EMBL" id="MDT9610633.1"/>
    </source>
</evidence>
<organism evidence="1 2">
    <name type="scientific">Lactobacillus crispatus</name>
    <dbReference type="NCBI Taxonomy" id="47770"/>
    <lineage>
        <taxon>Bacteria</taxon>
        <taxon>Bacillati</taxon>
        <taxon>Bacillota</taxon>
        <taxon>Bacilli</taxon>
        <taxon>Lactobacillales</taxon>
        <taxon>Lactobacillaceae</taxon>
        <taxon>Lactobacillus</taxon>
    </lineage>
</organism>